<dbReference type="OrthoDB" id="156233at2157"/>
<dbReference type="InterPro" id="IPR007050">
    <property type="entry name" value="HTH_bacterioopsin"/>
</dbReference>
<dbReference type="GeneID" id="37876792"/>
<evidence type="ECO:0000256" key="1">
    <source>
        <dbReference type="ARBA" id="ARBA00023015"/>
    </source>
</evidence>
<dbReference type="EMBL" id="CP025066">
    <property type="protein sequence ID" value="AUX08108.1"/>
    <property type="molecule type" value="Genomic_DNA"/>
</dbReference>
<dbReference type="PANTHER" id="PTHR34236:SF1">
    <property type="entry name" value="DIMETHYL SULFOXIDE REDUCTASE TRANSCRIPTIONAL ACTIVATOR"/>
    <property type="match status" value="1"/>
</dbReference>
<dbReference type="Gene3D" id="1.10.10.10">
    <property type="entry name" value="Winged helix-like DNA-binding domain superfamily/Winged helix DNA-binding domain"/>
    <property type="match status" value="1"/>
</dbReference>
<evidence type="ECO:0000313" key="4">
    <source>
        <dbReference type="EMBL" id="AUX08108.1"/>
    </source>
</evidence>
<reference evidence="5" key="1">
    <citation type="submission" date="2017-11" db="EMBL/GenBank/DDBJ databases">
        <title>Phenotypic and genomic properties of facultatively anaerobic sulfur-reducing natronoarchaea from hypersaline soda lakes.</title>
        <authorList>
            <person name="Sorokin D.Y."/>
            <person name="Kublanov I.V."/>
            <person name="Roman P."/>
            <person name="Sinninghe Damste J.S."/>
            <person name="Golyshin P.N."/>
            <person name="Rojo D."/>
            <person name="Ciordia S."/>
            <person name="Mena M.D.C."/>
            <person name="Ferrer M."/>
            <person name="Messina E."/>
            <person name="Smedile F."/>
            <person name="La Spada G."/>
            <person name="La Cono V."/>
            <person name="Yakimov M.M."/>
        </authorList>
    </citation>
    <scope>NUCLEOTIDE SEQUENCE [LARGE SCALE GENOMIC DNA]</scope>
    <source>
        <strain evidence="5">AArc-Sl</strain>
    </source>
</reference>
<keyword evidence="1" id="KW-0805">Transcription regulation</keyword>
<proteinExistence type="predicted"/>
<organism evidence="4 5">
    <name type="scientific">Halalkaliarchaeum desulfuricum</name>
    <dbReference type="NCBI Taxonomy" id="2055893"/>
    <lineage>
        <taxon>Archaea</taxon>
        <taxon>Methanobacteriati</taxon>
        <taxon>Methanobacteriota</taxon>
        <taxon>Stenosarchaea group</taxon>
        <taxon>Halobacteria</taxon>
        <taxon>Halobacteriales</taxon>
        <taxon>Haloferacaceae</taxon>
        <taxon>Halalkaliarchaeum</taxon>
    </lineage>
</organism>
<keyword evidence="5" id="KW-1185">Reference proteome</keyword>
<dbReference type="KEGG" id="hdf:AArcSl_0455"/>
<gene>
    <name evidence="4" type="ORF">AArcSl_0455</name>
</gene>
<keyword evidence="2" id="KW-0804">Transcription</keyword>
<name>A0A343TG86_9EURY</name>
<evidence type="ECO:0000256" key="2">
    <source>
        <dbReference type="ARBA" id="ARBA00023163"/>
    </source>
</evidence>
<evidence type="ECO:0000313" key="5">
    <source>
        <dbReference type="Proteomes" id="UP000263012"/>
    </source>
</evidence>
<protein>
    <submittedName>
        <fullName evidence="4">Bacterio-opsin activator HTH domain-containing protein</fullName>
    </submittedName>
</protein>
<accession>A0A343TG86</accession>
<dbReference type="InterPro" id="IPR036388">
    <property type="entry name" value="WH-like_DNA-bd_sf"/>
</dbReference>
<sequence length="221" mass="24925">MSTITKIHFSHPDMALSHTIRTLSDGDVRVLPEVATDPEHNMYFIVFEGSLDEPIGEILEEDHTVAESKLMSDYGDQLVYGIIFTDNAKLIAPKVTEVGGMSLDARSFSDGWIERWQLPNREVLAEIWEYARENSFTFDVLELHQISEREHDDGYGLTAEQHEALVTAYDRGYFEEPRGISLVELADELGISPAAASGRLRRGLTRLIGMTIVDPDKERVE</sequence>
<dbReference type="Proteomes" id="UP000263012">
    <property type="component" value="Chromosome"/>
</dbReference>
<dbReference type="RefSeq" id="WP_119814428.1">
    <property type="nucleotide sequence ID" value="NZ_CP025066.1"/>
</dbReference>
<feature type="domain" description="HTH bat-type" evidence="3">
    <location>
        <begin position="157"/>
        <end position="208"/>
    </location>
</feature>
<dbReference type="Pfam" id="PF04967">
    <property type="entry name" value="HTH_10"/>
    <property type="match status" value="1"/>
</dbReference>
<evidence type="ECO:0000259" key="3">
    <source>
        <dbReference type="Pfam" id="PF04967"/>
    </source>
</evidence>
<dbReference type="PANTHER" id="PTHR34236">
    <property type="entry name" value="DIMETHYL SULFOXIDE REDUCTASE TRANSCRIPTIONAL ACTIVATOR"/>
    <property type="match status" value="1"/>
</dbReference>
<dbReference type="AlphaFoldDB" id="A0A343TG86"/>